<organism evidence="2 3">
    <name type="scientific">Erinaceus europaeus</name>
    <name type="common">Western European hedgehog</name>
    <dbReference type="NCBI Taxonomy" id="9365"/>
    <lineage>
        <taxon>Eukaryota</taxon>
        <taxon>Metazoa</taxon>
        <taxon>Chordata</taxon>
        <taxon>Craniata</taxon>
        <taxon>Vertebrata</taxon>
        <taxon>Euteleostomi</taxon>
        <taxon>Mammalia</taxon>
        <taxon>Eutheria</taxon>
        <taxon>Laurasiatheria</taxon>
        <taxon>Eulipotyphla</taxon>
        <taxon>Erinaceidae</taxon>
        <taxon>Erinaceinae</taxon>
        <taxon>Erinaceus</taxon>
    </lineage>
</organism>
<name>A0ABM3WUD7_ERIEU</name>
<sequence length="167" mass="19089">NASSKTLVSDGPPKGPAEIIHENKMTTPEEVNLGIYFSYPCQRHSCSLVNIPAPCVNKMVSHIEEVESKIQEHLKRFETSLEEWSRIIPVPIEGVKPEKEHEKCPELKQKMESLLSEAIHLIKSLETDRADAEEALNKQKSRKKMINLKIDSWALWRLQEIPIAVQK</sequence>
<evidence type="ECO:0000313" key="3">
    <source>
        <dbReference type="RefSeq" id="XP_060040186.1"/>
    </source>
</evidence>
<proteinExistence type="predicted"/>
<dbReference type="InterPro" id="IPR038826">
    <property type="entry name" value="CCDC178"/>
</dbReference>
<feature type="non-terminal residue" evidence="3">
    <location>
        <position position="1"/>
    </location>
</feature>
<evidence type="ECO:0000313" key="2">
    <source>
        <dbReference type="Proteomes" id="UP001652624"/>
    </source>
</evidence>
<dbReference type="Proteomes" id="UP001652624">
    <property type="component" value="Unplaced"/>
</dbReference>
<dbReference type="PANTHER" id="PTHR35088:SF1">
    <property type="entry name" value="COILED-COIL DOMAIN-CONTAINING PROTEIN 178"/>
    <property type="match status" value="1"/>
</dbReference>
<keyword evidence="2" id="KW-1185">Reference proteome</keyword>
<dbReference type="RefSeq" id="XP_060040186.1">
    <property type="nucleotide sequence ID" value="XM_060184203.1"/>
</dbReference>
<dbReference type="PANTHER" id="PTHR35088">
    <property type="entry name" value="COILED-COIL DOMAIN-CONTAINING PROTEIN 178"/>
    <property type="match status" value="1"/>
</dbReference>
<keyword evidence="1" id="KW-0175">Coiled coil</keyword>
<accession>A0ABM3WUD7</accession>
<reference evidence="3" key="1">
    <citation type="submission" date="2025-08" db="UniProtKB">
        <authorList>
            <consortium name="RefSeq"/>
        </authorList>
    </citation>
    <scope>IDENTIFICATION</scope>
</reference>
<dbReference type="GeneID" id="132536402"/>
<gene>
    <name evidence="3" type="primary">LOC132536402</name>
</gene>
<evidence type="ECO:0000256" key="1">
    <source>
        <dbReference type="SAM" id="Coils"/>
    </source>
</evidence>
<feature type="coiled-coil region" evidence="1">
    <location>
        <begin position="108"/>
        <end position="142"/>
    </location>
</feature>
<protein>
    <submittedName>
        <fullName evidence="3">Coiled-coil domain-containing protein 178-like</fullName>
    </submittedName>
</protein>
<feature type="non-terminal residue" evidence="3">
    <location>
        <position position="167"/>
    </location>
</feature>